<dbReference type="Proteomes" id="UP001320119">
    <property type="component" value="Chromosome"/>
</dbReference>
<keyword evidence="9 10" id="KW-0143">Chaperone</keyword>
<comment type="subcellular location">
    <subcellularLocation>
        <location evidence="10">Cytoplasm</location>
    </subcellularLocation>
</comment>
<dbReference type="SFLD" id="SFLDF00562">
    <property type="entry name" value="HemN-like__clustered_with_heat"/>
    <property type="match status" value="1"/>
</dbReference>
<dbReference type="Pfam" id="PF04055">
    <property type="entry name" value="Radical_SAM"/>
    <property type="match status" value="1"/>
</dbReference>
<keyword evidence="10" id="KW-0004">4Fe-4S</keyword>
<evidence type="ECO:0000313" key="13">
    <source>
        <dbReference type="Proteomes" id="UP001320119"/>
    </source>
</evidence>
<dbReference type="GO" id="GO:0004109">
    <property type="term" value="F:coproporphyrinogen oxidase activity"/>
    <property type="evidence" value="ECO:0007669"/>
    <property type="project" value="InterPro"/>
</dbReference>
<keyword evidence="6 10" id="KW-0479">Metal-binding</keyword>
<dbReference type="CDD" id="cd01335">
    <property type="entry name" value="Radical_SAM"/>
    <property type="match status" value="1"/>
</dbReference>
<evidence type="ECO:0000256" key="10">
    <source>
        <dbReference type="RuleBase" id="RU364116"/>
    </source>
</evidence>
<dbReference type="SMART" id="SM00729">
    <property type="entry name" value="Elp3"/>
    <property type="match status" value="1"/>
</dbReference>
<dbReference type="SFLD" id="SFLDS00029">
    <property type="entry name" value="Radical_SAM"/>
    <property type="match status" value="2"/>
</dbReference>
<dbReference type="InterPro" id="IPR013785">
    <property type="entry name" value="Aldolase_TIM"/>
</dbReference>
<dbReference type="PANTHER" id="PTHR13932">
    <property type="entry name" value="COPROPORPHYRINIGEN III OXIDASE"/>
    <property type="match status" value="1"/>
</dbReference>
<comment type="cofactor">
    <cofactor evidence="1">
        <name>[4Fe-4S] cluster</name>
        <dbReference type="ChEBI" id="CHEBI:49883"/>
    </cofactor>
</comment>
<dbReference type="RefSeq" id="WP_236982834.1">
    <property type="nucleotide sequence ID" value="NZ_AP023086.1"/>
</dbReference>
<keyword evidence="8 10" id="KW-0411">Iron-sulfur</keyword>
<evidence type="ECO:0000256" key="4">
    <source>
        <dbReference type="ARBA" id="ARBA00022617"/>
    </source>
</evidence>
<dbReference type="InterPro" id="IPR034505">
    <property type="entry name" value="Coproporphyrinogen-III_oxidase"/>
</dbReference>
<proteinExistence type="inferred from homology"/>
<dbReference type="InterPro" id="IPR007197">
    <property type="entry name" value="rSAM"/>
</dbReference>
<evidence type="ECO:0000313" key="12">
    <source>
        <dbReference type="EMBL" id="BCD98473.1"/>
    </source>
</evidence>
<dbReference type="InterPro" id="IPR006638">
    <property type="entry name" value="Elp3/MiaA/NifB-like_rSAM"/>
</dbReference>
<dbReference type="AlphaFoldDB" id="A0AAN1WIZ8"/>
<feature type="domain" description="Radical SAM core" evidence="11">
    <location>
        <begin position="5"/>
        <end position="241"/>
    </location>
</feature>
<dbReference type="SUPFAM" id="SSF102114">
    <property type="entry name" value="Radical SAM enzymes"/>
    <property type="match status" value="1"/>
</dbReference>
<keyword evidence="4 10" id="KW-0349">Heme</keyword>
<protein>
    <recommendedName>
        <fullName evidence="3 10">Heme chaperone HemW</fullName>
    </recommendedName>
</protein>
<evidence type="ECO:0000256" key="3">
    <source>
        <dbReference type="ARBA" id="ARBA00017228"/>
    </source>
</evidence>
<evidence type="ECO:0000256" key="6">
    <source>
        <dbReference type="ARBA" id="ARBA00022723"/>
    </source>
</evidence>
<dbReference type="InterPro" id="IPR010723">
    <property type="entry name" value="HemN_C"/>
</dbReference>
<keyword evidence="7 10" id="KW-0408">Iron</keyword>
<evidence type="ECO:0000256" key="9">
    <source>
        <dbReference type="ARBA" id="ARBA00023186"/>
    </source>
</evidence>
<organism evidence="12 13">
    <name type="scientific">Marinagarivorans cellulosilyticus</name>
    <dbReference type="NCBI Taxonomy" id="2721545"/>
    <lineage>
        <taxon>Bacteria</taxon>
        <taxon>Pseudomonadati</taxon>
        <taxon>Pseudomonadota</taxon>
        <taxon>Gammaproteobacteria</taxon>
        <taxon>Cellvibrionales</taxon>
        <taxon>Cellvibrionaceae</taxon>
        <taxon>Marinagarivorans</taxon>
    </lineage>
</organism>
<dbReference type="GO" id="GO:0051539">
    <property type="term" value="F:4 iron, 4 sulfur cluster binding"/>
    <property type="evidence" value="ECO:0007669"/>
    <property type="project" value="UniProtKB-UniRule"/>
</dbReference>
<dbReference type="SFLD" id="SFLDG01082">
    <property type="entry name" value="B12-binding_domain_containing"/>
    <property type="match status" value="1"/>
</dbReference>
<name>A0AAN1WIZ8_9GAMM</name>
<keyword evidence="10" id="KW-0963">Cytoplasm</keyword>
<evidence type="ECO:0000256" key="8">
    <source>
        <dbReference type="ARBA" id="ARBA00023014"/>
    </source>
</evidence>
<dbReference type="GO" id="GO:0006779">
    <property type="term" value="P:porphyrin-containing compound biosynthetic process"/>
    <property type="evidence" value="ECO:0007669"/>
    <property type="project" value="InterPro"/>
</dbReference>
<comment type="similarity">
    <text evidence="2">Belongs to the anaerobic coproporphyrinogen-III oxidase family. HemW subfamily.</text>
</comment>
<accession>A0AAN1WIZ8</accession>
<comment type="function">
    <text evidence="10">Probably acts as a heme chaperone, transferring heme to an unknown acceptor. Binds one molecule of heme per monomer, possibly covalently. Binds 1 [4Fe-4S] cluster. The cluster is coordinated with 3 cysteines and an exchangeable S-adenosyl-L-methionine.</text>
</comment>
<dbReference type="Pfam" id="PF06969">
    <property type="entry name" value="HemN_C"/>
    <property type="match status" value="1"/>
</dbReference>
<dbReference type="NCBIfam" id="TIGR00539">
    <property type="entry name" value="hemN_rel"/>
    <property type="match status" value="1"/>
</dbReference>
<keyword evidence="13" id="KW-1185">Reference proteome</keyword>
<evidence type="ECO:0000256" key="2">
    <source>
        <dbReference type="ARBA" id="ARBA00006100"/>
    </source>
</evidence>
<gene>
    <name evidence="12" type="ORF">MARGE09_P2674</name>
</gene>
<dbReference type="EMBL" id="AP023086">
    <property type="protein sequence ID" value="BCD98473.1"/>
    <property type="molecule type" value="Genomic_DNA"/>
</dbReference>
<dbReference type="PANTHER" id="PTHR13932:SF5">
    <property type="entry name" value="RADICAL S-ADENOSYL METHIONINE DOMAIN-CONTAINING PROTEIN 1, MITOCHONDRIAL"/>
    <property type="match status" value="1"/>
</dbReference>
<dbReference type="GO" id="GO:0005737">
    <property type="term" value="C:cytoplasm"/>
    <property type="evidence" value="ECO:0007669"/>
    <property type="project" value="UniProtKB-SubCell"/>
</dbReference>
<dbReference type="SFLD" id="SFLDF00288">
    <property type="entry name" value="HemN-like__clustered_with_nucl"/>
    <property type="match status" value="1"/>
</dbReference>
<evidence type="ECO:0000256" key="1">
    <source>
        <dbReference type="ARBA" id="ARBA00001966"/>
    </source>
</evidence>
<sequence length="384" mass="42825">MRAANTTDIPLSLYVHIPWCVKKCPYCDFNSHVSQSPIPEQQYTEHLTADLTEEAKYGSGRRLSSIFFGGGTPSLFSPQAIGRIIHAAQESLGFTADIEITLEANPGTTEYTDFGALRDAGVNRLSIGIQTFNTQHLKALGRIHSEEEAINAFRKARDAGFNNINIDLMHGLPNQSQAQAMLDLTTAIELQPEHISWYQLTIEPNTIFYNAPPALPNEDTLSDIQDQGEVLLAEHGYQQYEVSAYAKNNQHAKHNMNYWQFGDYLGIGAGAHGKVTTSDGHIERYRKTRLPADYLNAEKAKTVGRSVVPAQRLPLEFMMNALRLPQGIQSQLFEQRTGLPLATVMPQLQQLQTEGLIEAGEHIRPTTLGFRFLNTVLSRFNEEA</sequence>
<dbReference type="InterPro" id="IPR004559">
    <property type="entry name" value="HemW-like"/>
</dbReference>
<evidence type="ECO:0000256" key="5">
    <source>
        <dbReference type="ARBA" id="ARBA00022691"/>
    </source>
</evidence>
<reference evidence="12 13" key="1">
    <citation type="journal article" date="2022" name="IScience">
        <title>An ultrasensitive nanofiber-based assay for enzymatic hydrolysis and deep-sea microbial degradation of cellulose.</title>
        <authorList>
            <person name="Tsudome M."/>
            <person name="Tachioka M."/>
            <person name="Miyazaki M."/>
            <person name="Uchimura K."/>
            <person name="Tsuda M."/>
            <person name="Takaki Y."/>
            <person name="Deguchi S."/>
        </authorList>
    </citation>
    <scope>NUCLEOTIDE SEQUENCE [LARGE SCALE GENOMIC DNA]</scope>
    <source>
        <strain evidence="12 13">GE09</strain>
    </source>
</reference>
<keyword evidence="5 10" id="KW-0949">S-adenosyl-L-methionine</keyword>
<dbReference type="Gene3D" id="3.20.20.70">
    <property type="entry name" value="Aldolase class I"/>
    <property type="match status" value="1"/>
</dbReference>
<dbReference type="PROSITE" id="PS51918">
    <property type="entry name" value="RADICAL_SAM"/>
    <property type="match status" value="1"/>
</dbReference>
<dbReference type="GO" id="GO:0046872">
    <property type="term" value="F:metal ion binding"/>
    <property type="evidence" value="ECO:0007669"/>
    <property type="project" value="UniProtKB-UniRule"/>
</dbReference>
<evidence type="ECO:0000259" key="11">
    <source>
        <dbReference type="PROSITE" id="PS51918"/>
    </source>
</evidence>
<dbReference type="InterPro" id="IPR058240">
    <property type="entry name" value="rSAM_sf"/>
</dbReference>
<evidence type="ECO:0000256" key="7">
    <source>
        <dbReference type="ARBA" id="ARBA00023004"/>
    </source>
</evidence>
<dbReference type="KEGG" id="marq:MARGE09_P2674"/>
<dbReference type="SFLD" id="SFLDG01065">
    <property type="entry name" value="anaerobic_coproporphyrinogen-I"/>
    <property type="match status" value="2"/>
</dbReference>